<keyword evidence="3" id="KW-1185">Reference proteome</keyword>
<evidence type="ECO:0000313" key="2">
    <source>
        <dbReference type="EMBL" id="ABE37221.1"/>
    </source>
</evidence>
<dbReference type="EMBL" id="CP000272">
    <property type="protein sequence ID" value="ABE37221.1"/>
    <property type="molecule type" value="Genomic_DNA"/>
</dbReference>
<evidence type="ECO:0000313" key="3">
    <source>
        <dbReference type="Proteomes" id="UP000001817"/>
    </source>
</evidence>
<name>Q13FB8_PARXL</name>
<evidence type="ECO:0000256" key="1">
    <source>
        <dbReference type="SAM" id="MobiDB-lite"/>
    </source>
</evidence>
<dbReference type="Proteomes" id="UP000001817">
    <property type="component" value="Chromosome 3"/>
</dbReference>
<sequence>MRRACSRIRPHGARRHVRTPGQRRPVMVSRSTLAAVRAQATAAERDAVATAARSLRGWAGNLSRRGKDARWSHEICKISHLSISCSHAGPCAPLVQHGDLR</sequence>
<organism evidence="2 3">
    <name type="scientific">Paraburkholderia xenovorans (strain LB400)</name>
    <dbReference type="NCBI Taxonomy" id="266265"/>
    <lineage>
        <taxon>Bacteria</taxon>
        <taxon>Pseudomonadati</taxon>
        <taxon>Pseudomonadota</taxon>
        <taxon>Betaproteobacteria</taxon>
        <taxon>Burkholderiales</taxon>
        <taxon>Burkholderiaceae</taxon>
        <taxon>Paraburkholderia</taxon>
    </lineage>
</organism>
<accession>Q13FB8</accession>
<protein>
    <submittedName>
        <fullName evidence="2">Uncharacterized protein</fullName>
    </submittedName>
</protein>
<gene>
    <name evidence="2" type="ORF">Bxe_C1373</name>
</gene>
<feature type="compositionally biased region" description="Basic residues" evidence="1">
    <location>
        <begin position="1"/>
        <end position="18"/>
    </location>
</feature>
<dbReference type="AlphaFoldDB" id="Q13FB8"/>
<dbReference type="KEGG" id="bxe:Bxe_C1373"/>
<reference evidence="2 3" key="1">
    <citation type="journal article" date="2006" name="Proc. Natl. Acad. Sci. U.S.A.">
        <title>Burkholderia xenovorans LB400 harbors a multi-replicon, 9.73-Mbp genome shaped for versatility.</title>
        <authorList>
            <person name="Chain P.S."/>
            <person name="Denef V.J."/>
            <person name="Konstantinidis K.T."/>
            <person name="Vergez L.M."/>
            <person name="Agullo L."/>
            <person name="Reyes V.L."/>
            <person name="Hauser L."/>
            <person name="Cordova M."/>
            <person name="Gomez L."/>
            <person name="Gonzalez M."/>
            <person name="Land M."/>
            <person name="Lao V."/>
            <person name="Larimer F."/>
            <person name="LiPuma J.J."/>
            <person name="Mahenthiralingam E."/>
            <person name="Malfatti S.A."/>
            <person name="Marx C.J."/>
            <person name="Parnell J.J."/>
            <person name="Ramette A."/>
            <person name="Richardson P."/>
            <person name="Seeger M."/>
            <person name="Smith D."/>
            <person name="Spilker T."/>
            <person name="Sul W.J."/>
            <person name="Tsoi T.V."/>
            <person name="Ulrich L.E."/>
            <person name="Zhulin I.B."/>
            <person name="Tiedje J.M."/>
        </authorList>
    </citation>
    <scope>NUCLEOTIDE SEQUENCE [LARGE SCALE GENOMIC DNA]</scope>
    <source>
        <strain evidence="2 3">LB400</strain>
    </source>
</reference>
<feature type="region of interest" description="Disordered" evidence="1">
    <location>
        <begin position="1"/>
        <end position="29"/>
    </location>
</feature>
<proteinExistence type="predicted"/>